<accession>A0A4Y2WSR4</accession>
<organism evidence="2 3">
    <name type="scientific">Araneus ventricosus</name>
    <name type="common">Orbweaver spider</name>
    <name type="synonym">Epeira ventricosa</name>
    <dbReference type="NCBI Taxonomy" id="182803"/>
    <lineage>
        <taxon>Eukaryota</taxon>
        <taxon>Metazoa</taxon>
        <taxon>Ecdysozoa</taxon>
        <taxon>Arthropoda</taxon>
        <taxon>Chelicerata</taxon>
        <taxon>Arachnida</taxon>
        <taxon>Araneae</taxon>
        <taxon>Araneomorphae</taxon>
        <taxon>Entelegynae</taxon>
        <taxon>Araneoidea</taxon>
        <taxon>Araneidae</taxon>
        <taxon>Araneus</taxon>
    </lineage>
</organism>
<feature type="transmembrane region" description="Helical" evidence="1">
    <location>
        <begin position="88"/>
        <end position="107"/>
    </location>
</feature>
<feature type="transmembrane region" description="Helical" evidence="1">
    <location>
        <begin position="54"/>
        <end position="76"/>
    </location>
</feature>
<dbReference type="OrthoDB" id="6436252at2759"/>
<keyword evidence="1" id="KW-0472">Membrane</keyword>
<keyword evidence="1" id="KW-0812">Transmembrane</keyword>
<dbReference type="Proteomes" id="UP000499080">
    <property type="component" value="Unassembled WGS sequence"/>
</dbReference>
<protein>
    <recommendedName>
        <fullName evidence="4">Gustatory receptor</fullName>
    </recommendedName>
</protein>
<reference evidence="2 3" key="1">
    <citation type="journal article" date="2019" name="Sci. Rep.">
        <title>Orb-weaving spider Araneus ventricosus genome elucidates the spidroin gene catalogue.</title>
        <authorList>
            <person name="Kono N."/>
            <person name="Nakamura H."/>
            <person name="Ohtoshi R."/>
            <person name="Moran D.A.P."/>
            <person name="Shinohara A."/>
            <person name="Yoshida Y."/>
            <person name="Fujiwara M."/>
            <person name="Mori M."/>
            <person name="Tomita M."/>
            <person name="Arakawa K."/>
        </authorList>
    </citation>
    <scope>NUCLEOTIDE SEQUENCE [LARGE SCALE GENOMIC DNA]</scope>
</reference>
<feature type="transmembrane region" description="Helical" evidence="1">
    <location>
        <begin position="164"/>
        <end position="184"/>
    </location>
</feature>
<keyword evidence="1" id="KW-1133">Transmembrane helix</keyword>
<evidence type="ECO:0000313" key="2">
    <source>
        <dbReference type="EMBL" id="GBO39808.1"/>
    </source>
</evidence>
<gene>
    <name evidence="2" type="ORF">AVEN_205730_1</name>
</gene>
<dbReference type="AlphaFoldDB" id="A0A4Y2WSR4"/>
<dbReference type="EMBL" id="BGPR01064904">
    <property type="protein sequence ID" value="GBO39808.1"/>
    <property type="molecule type" value="Genomic_DNA"/>
</dbReference>
<evidence type="ECO:0000256" key="1">
    <source>
        <dbReference type="SAM" id="Phobius"/>
    </source>
</evidence>
<sequence length="185" mass="21316">MCVLLRHCRILLSQYDNYMKTIKIPVIPESCINTLRGYFSLIQTIHLLRNTLSFPLFITLTYSLISLYTFVVYALNKPEVVPKYFVEFSSNISTGVIIICAITVYSARIPEYMLGIKTTVESILDQCHFDEFHGRIAMRLFERIEKRNVVYFSAYGVMDLKRSFLITAFGVLSTYGILISSIHLV</sequence>
<comment type="caution">
    <text evidence="2">The sequence shown here is derived from an EMBL/GenBank/DDBJ whole genome shotgun (WGS) entry which is preliminary data.</text>
</comment>
<name>A0A4Y2WSR4_ARAVE</name>
<proteinExistence type="predicted"/>
<keyword evidence="3" id="KW-1185">Reference proteome</keyword>
<evidence type="ECO:0000313" key="3">
    <source>
        <dbReference type="Proteomes" id="UP000499080"/>
    </source>
</evidence>
<evidence type="ECO:0008006" key="4">
    <source>
        <dbReference type="Google" id="ProtNLM"/>
    </source>
</evidence>